<evidence type="ECO:0000313" key="8">
    <source>
        <dbReference type="EMBL" id="GMT29392.1"/>
    </source>
</evidence>
<dbReference type="GO" id="GO:0015293">
    <property type="term" value="F:symporter activity"/>
    <property type="evidence" value="ECO:0007669"/>
    <property type="project" value="UniProtKB-KW"/>
</dbReference>
<evidence type="ECO:0000256" key="3">
    <source>
        <dbReference type="ARBA" id="ARBA00022692"/>
    </source>
</evidence>
<reference evidence="8" key="1">
    <citation type="submission" date="2023-10" db="EMBL/GenBank/DDBJ databases">
        <title>Genome assembly of Pristionchus species.</title>
        <authorList>
            <person name="Yoshida K."/>
            <person name="Sommer R.J."/>
        </authorList>
    </citation>
    <scope>NUCLEOTIDE SEQUENCE</scope>
    <source>
        <strain evidence="8">RS5133</strain>
    </source>
</reference>
<dbReference type="InterPro" id="IPR000175">
    <property type="entry name" value="Na/ntran_symport"/>
</dbReference>
<evidence type="ECO:0000256" key="2">
    <source>
        <dbReference type="ARBA" id="ARBA00022448"/>
    </source>
</evidence>
<dbReference type="GO" id="GO:0016020">
    <property type="term" value="C:membrane"/>
    <property type="evidence" value="ECO:0007669"/>
    <property type="project" value="UniProtKB-SubCell"/>
</dbReference>
<evidence type="ECO:0000256" key="5">
    <source>
        <dbReference type="ARBA" id="ARBA00022989"/>
    </source>
</evidence>
<proteinExistence type="predicted"/>
<keyword evidence="2" id="KW-0813">Transport</keyword>
<keyword evidence="5 7" id="KW-1133">Transmembrane helix</keyword>
<protein>
    <submittedName>
        <fullName evidence="8">Uncharacterized protein</fullName>
    </submittedName>
</protein>
<keyword evidence="3 7" id="KW-0812">Transmembrane</keyword>
<feature type="transmembrane region" description="Helical" evidence="7">
    <location>
        <begin position="21"/>
        <end position="41"/>
    </location>
</feature>
<feature type="non-terminal residue" evidence="8">
    <location>
        <position position="1"/>
    </location>
</feature>
<dbReference type="Pfam" id="PF00209">
    <property type="entry name" value="SNF"/>
    <property type="match status" value="1"/>
</dbReference>
<accession>A0AAV5WC06</accession>
<keyword evidence="4" id="KW-0769">Symport</keyword>
<evidence type="ECO:0000313" key="9">
    <source>
        <dbReference type="Proteomes" id="UP001432322"/>
    </source>
</evidence>
<keyword evidence="6 7" id="KW-0472">Membrane</keyword>
<evidence type="ECO:0000256" key="4">
    <source>
        <dbReference type="ARBA" id="ARBA00022847"/>
    </source>
</evidence>
<evidence type="ECO:0000256" key="7">
    <source>
        <dbReference type="SAM" id="Phobius"/>
    </source>
</evidence>
<organism evidence="8 9">
    <name type="scientific">Pristionchus fissidentatus</name>
    <dbReference type="NCBI Taxonomy" id="1538716"/>
    <lineage>
        <taxon>Eukaryota</taxon>
        <taxon>Metazoa</taxon>
        <taxon>Ecdysozoa</taxon>
        <taxon>Nematoda</taxon>
        <taxon>Chromadorea</taxon>
        <taxon>Rhabditida</taxon>
        <taxon>Rhabditina</taxon>
        <taxon>Diplogasteromorpha</taxon>
        <taxon>Diplogasteroidea</taxon>
        <taxon>Neodiplogasteridae</taxon>
        <taxon>Pristionchus</taxon>
    </lineage>
</organism>
<sequence length="87" mass="9713">FQNFVMAQQGNMNDFNMWMACLNYVLMAIQVGQAGVITLSSSNTFSNNCFRDAIVIAVIVTVLPYTAACLLTSNWEKFIVSQMSDME</sequence>
<gene>
    <name evidence="8" type="ORF">PFISCL1PPCAC_20689</name>
</gene>
<dbReference type="AlphaFoldDB" id="A0AAV5WC06"/>
<keyword evidence="9" id="KW-1185">Reference proteome</keyword>
<evidence type="ECO:0000256" key="1">
    <source>
        <dbReference type="ARBA" id="ARBA00004141"/>
    </source>
</evidence>
<feature type="transmembrane region" description="Helical" evidence="7">
    <location>
        <begin position="53"/>
        <end position="73"/>
    </location>
</feature>
<dbReference type="InterPro" id="IPR037272">
    <property type="entry name" value="SNS_sf"/>
</dbReference>
<comment type="subcellular location">
    <subcellularLocation>
        <location evidence="1">Membrane</location>
        <topology evidence="1">Multi-pass membrane protein</topology>
    </subcellularLocation>
</comment>
<feature type="non-terminal residue" evidence="8">
    <location>
        <position position="87"/>
    </location>
</feature>
<dbReference type="SUPFAM" id="SSF161070">
    <property type="entry name" value="SNF-like"/>
    <property type="match status" value="1"/>
</dbReference>
<dbReference type="EMBL" id="BTSY01000005">
    <property type="protein sequence ID" value="GMT29392.1"/>
    <property type="molecule type" value="Genomic_DNA"/>
</dbReference>
<dbReference type="Proteomes" id="UP001432322">
    <property type="component" value="Unassembled WGS sequence"/>
</dbReference>
<name>A0AAV5WC06_9BILA</name>
<comment type="caution">
    <text evidence="8">The sequence shown here is derived from an EMBL/GenBank/DDBJ whole genome shotgun (WGS) entry which is preliminary data.</text>
</comment>
<evidence type="ECO:0000256" key="6">
    <source>
        <dbReference type="ARBA" id="ARBA00023136"/>
    </source>
</evidence>